<keyword evidence="1" id="KW-1133">Transmembrane helix</keyword>
<comment type="caution">
    <text evidence="3">The sequence shown here is derived from an EMBL/GenBank/DDBJ whole genome shotgun (WGS) entry which is preliminary data.</text>
</comment>
<dbReference type="InterPro" id="IPR012867">
    <property type="entry name" value="DUF1648"/>
</dbReference>
<dbReference type="RefSeq" id="WP_343992867.1">
    <property type="nucleotide sequence ID" value="NZ_BAAALG010000006.1"/>
</dbReference>
<accession>A0ABP4ECQ7</accession>
<keyword evidence="4" id="KW-1185">Reference proteome</keyword>
<evidence type="ECO:0000256" key="1">
    <source>
        <dbReference type="SAM" id="Phobius"/>
    </source>
</evidence>
<feature type="domain" description="DUF1648" evidence="2">
    <location>
        <begin position="13"/>
        <end position="49"/>
    </location>
</feature>
<evidence type="ECO:0000313" key="4">
    <source>
        <dbReference type="Proteomes" id="UP001501581"/>
    </source>
</evidence>
<keyword evidence="1" id="KW-0472">Membrane</keyword>
<evidence type="ECO:0000313" key="3">
    <source>
        <dbReference type="EMBL" id="GAA1098322.1"/>
    </source>
</evidence>
<proteinExistence type="predicted"/>
<reference evidence="4" key="1">
    <citation type="journal article" date="2019" name="Int. J. Syst. Evol. Microbiol.">
        <title>The Global Catalogue of Microorganisms (GCM) 10K type strain sequencing project: providing services to taxonomists for standard genome sequencing and annotation.</title>
        <authorList>
            <consortium name="The Broad Institute Genomics Platform"/>
            <consortium name="The Broad Institute Genome Sequencing Center for Infectious Disease"/>
            <person name="Wu L."/>
            <person name="Ma J."/>
        </authorList>
    </citation>
    <scope>NUCLEOTIDE SEQUENCE [LARGE SCALE GENOMIC DNA]</scope>
    <source>
        <strain evidence="4">JCM 13008</strain>
    </source>
</reference>
<evidence type="ECO:0000259" key="2">
    <source>
        <dbReference type="Pfam" id="PF07853"/>
    </source>
</evidence>
<sequence>MRAAFWASSGAFVVVWVIGLLTLPDRVPLHFGGGGDPDRWGSRTEALVTTGLIGGGLVLLFWVLARWLPRAPSELLNLPAADKRWWLATEERTAELRRRLSDDLYGIGAVTVLLIVVLEAITVVISHHDEPSLPGWLWLIVGGYLAGIIGWSIWATTRRYRTPRDGG</sequence>
<protein>
    <recommendedName>
        <fullName evidence="2">DUF1648 domain-containing protein</fullName>
    </recommendedName>
</protein>
<organism evidence="3 4">
    <name type="scientific">Nocardioides dubius</name>
    <dbReference type="NCBI Taxonomy" id="317019"/>
    <lineage>
        <taxon>Bacteria</taxon>
        <taxon>Bacillati</taxon>
        <taxon>Actinomycetota</taxon>
        <taxon>Actinomycetes</taxon>
        <taxon>Propionibacteriales</taxon>
        <taxon>Nocardioidaceae</taxon>
        <taxon>Nocardioides</taxon>
    </lineage>
</organism>
<gene>
    <name evidence="3" type="ORF">GCM10009668_14630</name>
</gene>
<keyword evidence="1" id="KW-0812">Transmembrane</keyword>
<name>A0ABP4ECQ7_9ACTN</name>
<dbReference type="EMBL" id="BAAALG010000006">
    <property type="protein sequence ID" value="GAA1098322.1"/>
    <property type="molecule type" value="Genomic_DNA"/>
</dbReference>
<feature type="transmembrane region" description="Helical" evidence="1">
    <location>
        <begin position="46"/>
        <end position="65"/>
    </location>
</feature>
<dbReference type="Pfam" id="PF07853">
    <property type="entry name" value="DUF1648"/>
    <property type="match status" value="1"/>
</dbReference>
<feature type="transmembrane region" description="Helical" evidence="1">
    <location>
        <begin position="136"/>
        <end position="154"/>
    </location>
</feature>
<dbReference type="Proteomes" id="UP001501581">
    <property type="component" value="Unassembled WGS sequence"/>
</dbReference>
<feature type="transmembrane region" description="Helical" evidence="1">
    <location>
        <begin position="104"/>
        <end position="124"/>
    </location>
</feature>